<proteinExistence type="predicted"/>
<feature type="domain" description="C2H2-type" evidence="3">
    <location>
        <begin position="341"/>
        <end position="371"/>
    </location>
</feature>
<dbReference type="Proteomes" id="UP000593567">
    <property type="component" value="Unassembled WGS sequence"/>
</dbReference>
<dbReference type="GO" id="GO:0006357">
    <property type="term" value="P:regulation of transcription by RNA polymerase II"/>
    <property type="evidence" value="ECO:0007669"/>
    <property type="project" value="TreeGrafter"/>
</dbReference>
<accession>A0A7J7JXG5</accession>
<keyword evidence="1" id="KW-0479">Metal-binding</keyword>
<keyword evidence="1" id="KW-0862">Zinc</keyword>
<dbReference type="OrthoDB" id="5863628at2759"/>
<dbReference type="AlphaFoldDB" id="A0A7J7JXG5"/>
<feature type="compositionally biased region" description="Basic and acidic residues" evidence="2">
    <location>
        <begin position="393"/>
        <end position="415"/>
    </location>
</feature>
<feature type="compositionally biased region" description="Polar residues" evidence="2">
    <location>
        <begin position="60"/>
        <end position="71"/>
    </location>
</feature>
<evidence type="ECO:0000313" key="4">
    <source>
        <dbReference type="EMBL" id="KAF6030633.1"/>
    </source>
</evidence>
<dbReference type="PANTHER" id="PTHR21564:SF5">
    <property type="entry name" value="SCRIBBLER, ISOFORM J"/>
    <property type="match status" value="1"/>
</dbReference>
<feature type="compositionally biased region" description="Low complexity" evidence="2">
    <location>
        <begin position="817"/>
        <end position="829"/>
    </location>
</feature>
<feature type="compositionally biased region" description="Polar residues" evidence="2">
    <location>
        <begin position="734"/>
        <end position="751"/>
    </location>
</feature>
<feature type="compositionally biased region" description="Polar residues" evidence="2">
    <location>
        <begin position="429"/>
        <end position="454"/>
    </location>
</feature>
<sequence length="976" mass="105949">MKGTHQSSSSGVCNEAKTTKNDSEDESWEDKLVIDLDADNMDNKQTKGAASVTVDESTESDGSNNSAKEQQNLSNNKNNKTDNNSVGKTKGRRGQKKSNDNSKVENGTKQAGKAAAKVDKEKSAGAKPGRKRKDKQSPSPKLEANIAENSVDDPYKFDPTDEKVSATAIGKAGKTKTEYDWRSVAVVTEPEGLGPCEPGTQVCLEGIVWQETNNGVLVVNVTWKGKTYMGTLLDATKHDWSPPSCDSPTGDFEGRTPKGRGKRSRVPLSDTFKDINERKLRKEMRKQSNQNQSRPKSPSSPPKPENGKRKGRSSECDMNEPPPKRGRAANNPNPPSPPARIECPEPNCNKKYKQMIGLRYHQRNAHPAGSPHTSSSNTTKTVDKTESVSSPEEPGKVKSSSTKDKKTSESSKNVKDNMVTEAASDLPVKSNTTSVITPTANSLTNPTTPQSNNVPVAAVTPQVVKPNNTNESTDQLSLNNNIPPLTSTATTRTLANSAPPRLISKPNVTNSTMAPISTITSPSVYNPGLKPIQPKPTILGEVTPNPSLHDLMDQKKLKRKRSASKEDLVNMYNGSEMQKPPMGSMHRFDTEHRGLLSTGGMINAGDPSHLLRSPSYSDISEDGEGKNNFLGRRELLTGRVNMAESSMHPQPPHLVATVSPQKNAPLTEKDSKRPVSRHTPSNSPAPVKTDEKANHKPIPNYLQHPAWPGAMNPELLHSHLPNFQSQLNRERGHQSVSPKGSAVRNSVSTSNRDMDSKASNDRLQILQESMGAKTNINRSDMPRDYTLSAYSNQSSDINMYRDIDQDHHKRDSMKNHSPAAKIPSSSSSSKAHDRVPHSTLPPSHPQGFLTPFNAFLSFNQLQGISNSQMLSRVGGSFLPPGIGFPTLGSMAAEHNKEHRGSPTPPFPSKPGHKIHELEAVQLTKSPRPPSSNDRMMCAKNQPITSQAALQSAAAAAVLLNSYGSGVLHPSIFPSSK</sequence>
<dbReference type="PROSITE" id="PS00028">
    <property type="entry name" value="ZINC_FINGER_C2H2_1"/>
    <property type="match status" value="1"/>
</dbReference>
<evidence type="ECO:0000313" key="5">
    <source>
        <dbReference type="Proteomes" id="UP000593567"/>
    </source>
</evidence>
<dbReference type="EMBL" id="VXIV02001682">
    <property type="protein sequence ID" value="KAF6030633.1"/>
    <property type="molecule type" value="Genomic_DNA"/>
</dbReference>
<dbReference type="PANTHER" id="PTHR21564">
    <property type="entry name" value="BRAKELESS PROTEIN"/>
    <property type="match status" value="1"/>
</dbReference>
<dbReference type="GO" id="GO:0008270">
    <property type="term" value="F:zinc ion binding"/>
    <property type="evidence" value="ECO:0007669"/>
    <property type="project" value="UniProtKB-KW"/>
</dbReference>
<organism evidence="4 5">
    <name type="scientific">Bugula neritina</name>
    <name type="common">Brown bryozoan</name>
    <name type="synonym">Sertularia neritina</name>
    <dbReference type="NCBI Taxonomy" id="10212"/>
    <lineage>
        <taxon>Eukaryota</taxon>
        <taxon>Metazoa</taxon>
        <taxon>Spiralia</taxon>
        <taxon>Lophotrochozoa</taxon>
        <taxon>Bryozoa</taxon>
        <taxon>Gymnolaemata</taxon>
        <taxon>Cheilostomatida</taxon>
        <taxon>Flustrina</taxon>
        <taxon>Buguloidea</taxon>
        <taxon>Bugulidae</taxon>
        <taxon>Bugula</taxon>
    </lineage>
</organism>
<feature type="compositionally biased region" description="Polar residues" evidence="2">
    <location>
        <begin position="465"/>
        <end position="482"/>
    </location>
</feature>
<gene>
    <name evidence="4" type="ORF">EB796_011040</name>
</gene>
<evidence type="ECO:0000256" key="2">
    <source>
        <dbReference type="SAM" id="MobiDB-lite"/>
    </source>
</evidence>
<feature type="compositionally biased region" description="Low complexity" evidence="2">
    <location>
        <begin position="72"/>
        <end position="85"/>
    </location>
</feature>
<protein>
    <recommendedName>
        <fullName evidence="3">C2H2-type domain-containing protein</fullName>
    </recommendedName>
</protein>
<dbReference type="InterPro" id="IPR013087">
    <property type="entry name" value="Znf_C2H2_type"/>
</dbReference>
<dbReference type="InterPro" id="IPR040010">
    <property type="entry name" value="ZN608/ZN609"/>
</dbReference>
<reference evidence="4" key="1">
    <citation type="submission" date="2020-06" db="EMBL/GenBank/DDBJ databases">
        <title>Draft genome of Bugula neritina, a colonial animal packing powerful symbionts and potential medicines.</title>
        <authorList>
            <person name="Rayko M."/>
        </authorList>
    </citation>
    <scope>NUCLEOTIDE SEQUENCE [LARGE SCALE GENOMIC DNA]</scope>
    <source>
        <strain evidence="4">Kwan_BN1</strain>
    </source>
</reference>
<feature type="compositionally biased region" description="Polar residues" evidence="2">
    <location>
        <begin position="371"/>
        <end position="380"/>
    </location>
</feature>
<keyword evidence="5" id="KW-1185">Reference proteome</keyword>
<feature type="compositionally biased region" description="Polar residues" evidence="2">
    <location>
        <begin position="1"/>
        <end position="12"/>
    </location>
</feature>
<feature type="region of interest" description="Disordered" evidence="2">
    <location>
        <begin position="463"/>
        <end position="482"/>
    </location>
</feature>
<feature type="region of interest" description="Disordered" evidence="2">
    <location>
        <begin position="727"/>
        <end position="760"/>
    </location>
</feature>
<feature type="region of interest" description="Disordered" evidence="2">
    <location>
        <begin position="235"/>
        <end position="454"/>
    </location>
</feature>
<feature type="region of interest" description="Disordered" evidence="2">
    <location>
        <begin position="807"/>
        <end position="845"/>
    </location>
</feature>
<dbReference type="GO" id="GO:0005634">
    <property type="term" value="C:nucleus"/>
    <property type="evidence" value="ECO:0007669"/>
    <property type="project" value="TreeGrafter"/>
</dbReference>
<evidence type="ECO:0000256" key="1">
    <source>
        <dbReference type="PROSITE-ProRule" id="PRU00042"/>
    </source>
</evidence>
<name>A0A7J7JXG5_BUGNE</name>
<keyword evidence="1" id="KW-0863">Zinc-finger</keyword>
<feature type="compositionally biased region" description="Low complexity" evidence="2">
    <location>
        <begin position="287"/>
        <end position="297"/>
    </location>
</feature>
<feature type="region of interest" description="Disordered" evidence="2">
    <location>
        <begin position="1"/>
        <end position="159"/>
    </location>
</feature>
<dbReference type="PROSITE" id="PS50157">
    <property type="entry name" value="ZINC_FINGER_C2H2_2"/>
    <property type="match status" value="1"/>
</dbReference>
<evidence type="ECO:0000259" key="3">
    <source>
        <dbReference type="PROSITE" id="PS50157"/>
    </source>
</evidence>
<comment type="caution">
    <text evidence="4">The sequence shown here is derived from an EMBL/GenBank/DDBJ whole genome shotgun (WGS) entry which is preliminary data.</text>
</comment>
<feature type="compositionally biased region" description="Basic and acidic residues" evidence="2">
    <location>
        <begin position="305"/>
        <end position="315"/>
    </location>
</feature>
<feature type="compositionally biased region" description="Basic and acidic residues" evidence="2">
    <location>
        <begin position="271"/>
        <end position="280"/>
    </location>
</feature>
<feature type="region of interest" description="Disordered" evidence="2">
    <location>
        <begin position="644"/>
        <end position="715"/>
    </location>
</feature>